<feature type="signal peptide" evidence="1">
    <location>
        <begin position="1"/>
        <end position="21"/>
    </location>
</feature>
<comment type="caution">
    <text evidence="2">The sequence shown here is derived from an EMBL/GenBank/DDBJ whole genome shotgun (WGS) entry which is preliminary data.</text>
</comment>
<gene>
    <name evidence="2" type="ORF">AB7A72_01320</name>
</gene>
<keyword evidence="1" id="KW-0732">Signal</keyword>
<sequence>MMILKKFAVVGALLGTSLAYAFAPQTGTWIMTSEVNGEPGRGLAIDVQDNTLVMQMYAYDASGNATFYMTSGTLANDRYSAPLNKYRGGRYLGSGDLSGKEDGSAGTVSIRFESGTKGYITLPGEAEKEISRFNFAYGNNPEGLKGIWIFSPLNSLTPTSDFFRLEKMQAATANGNGLITTAAGTFGCEYQVSGAAVGTVICAKVSTAGRLLGGYQFSFSVNEGEGYYLNSTGARASIATMHRLANRADTGTGIVLKTEANDDTVAPSVSPEQLRLAIESVAAQAE</sequence>
<protein>
    <submittedName>
        <fullName evidence="2">Uncharacterized protein</fullName>
    </submittedName>
</protein>
<evidence type="ECO:0000313" key="3">
    <source>
        <dbReference type="Proteomes" id="UP001562178"/>
    </source>
</evidence>
<dbReference type="Proteomes" id="UP001562178">
    <property type="component" value="Unassembled WGS sequence"/>
</dbReference>
<organism evidence="2 3">
    <name type="scientific">Comamonas sediminis</name>
    <dbReference type="NCBI Taxonomy" id="1783360"/>
    <lineage>
        <taxon>Bacteria</taxon>
        <taxon>Pseudomonadati</taxon>
        <taxon>Pseudomonadota</taxon>
        <taxon>Betaproteobacteria</taxon>
        <taxon>Burkholderiales</taxon>
        <taxon>Comamonadaceae</taxon>
        <taxon>Comamonas</taxon>
    </lineage>
</organism>
<dbReference type="EMBL" id="JBGBDC010000001">
    <property type="protein sequence ID" value="MEY2249631.1"/>
    <property type="molecule type" value="Genomic_DNA"/>
</dbReference>
<evidence type="ECO:0000256" key="1">
    <source>
        <dbReference type="SAM" id="SignalP"/>
    </source>
</evidence>
<feature type="chain" id="PRO_5045650954" evidence="1">
    <location>
        <begin position="22"/>
        <end position="286"/>
    </location>
</feature>
<reference evidence="2 3" key="1">
    <citation type="journal article" date="2016" name="Int. J. Syst. Evol. Microbiol.">
        <title>Description of Comamonas sediminis sp. nov., isolated from lagoon sediments.</title>
        <authorList>
            <person name="Subhash Y."/>
            <person name="Bang J.J."/>
            <person name="You T.H."/>
            <person name="Lee S.S."/>
        </authorList>
    </citation>
    <scope>NUCLEOTIDE SEQUENCE [LARGE SCALE GENOMIC DNA]</scope>
    <source>
        <strain evidence="2 3">JCM 31169</strain>
    </source>
</reference>
<proteinExistence type="predicted"/>
<dbReference type="RefSeq" id="WP_369458796.1">
    <property type="nucleotide sequence ID" value="NZ_JBGBDC010000001.1"/>
</dbReference>
<name>A0ABV4AYA8_9BURK</name>
<accession>A0ABV4AYA8</accession>
<keyword evidence="3" id="KW-1185">Reference proteome</keyword>
<evidence type="ECO:0000313" key="2">
    <source>
        <dbReference type="EMBL" id="MEY2249631.1"/>
    </source>
</evidence>